<dbReference type="EMBL" id="CAKLBY020000303">
    <property type="protein sequence ID" value="CAK7943706.1"/>
    <property type="molecule type" value="Genomic_DNA"/>
</dbReference>
<gene>
    <name evidence="2" type="ORF">PM001_LOCUS28856</name>
</gene>
<feature type="domain" description="Malic enzyme N-terminal" evidence="1">
    <location>
        <begin position="30"/>
        <end position="57"/>
    </location>
</feature>
<protein>
    <recommendedName>
        <fullName evidence="1">Malic enzyme N-terminal domain-containing protein</fullName>
    </recommendedName>
</protein>
<dbReference type="SUPFAM" id="SSF53223">
    <property type="entry name" value="Aminoacid dehydrogenase-like, N-terminal domain"/>
    <property type="match status" value="1"/>
</dbReference>
<evidence type="ECO:0000259" key="1">
    <source>
        <dbReference type="Pfam" id="PF00390"/>
    </source>
</evidence>
<dbReference type="Gene3D" id="1.20.1370.30">
    <property type="match status" value="1"/>
</dbReference>
<reference evidence="2" key="1">
    <citation type="submission" date="2024-01" db="EMBL/GenBank/DDBJ databases">
        <authorList>
            <person name="Webb A."/>
        </authorList>
    </citation>
    <scope>NUCLEOTIDE SEQUENCE</scope>
    <source>
        <strain evidence="2">Pm1</strain>
    </source>
</reference>
<dbReference type="GO" id="GO:0006108">
    <property type="term" value="P:malate metabolic process"/>
    <property type="evidence" value="ECO:0007669"/>
    <property type="project" value="TreeGrafter"/>
</dbReference>
<dbReference type="GO" id="GO:0016616">
    <property type="term" value="F:oxidoreductase activity, acting on the CH-OH group of donors, NAD or NADP as acceptor"/>
    <property type="evidence" value="ECO:0007669"/>
    <property type="project" value="InterPro"/>
</dbReference>
<dbReference type="Proteomes" id="UP001162060">
    <property type="component" value="Unassembled WGS sequence"/>
</dbReference>
<dbReference type="PANTHER" id="PTHR23406:SF34">
    <property type="entry name" value="NAD-DEPENDENT MALIC ENZYME, MITOCHONDRIAL"/>
    <property type="match status" value="1"/>
</dbReference>
<name>A0AAV1VAT7_9STRA</name>
<proteinExistence type="predicted"/>
<dbReference type="GO" id="GO:0004470">
    <property type="term" value="F:malic enzyme activity"/>
    <property type="evidence" value="ECO:0007669"/>
    <property type="project" value="InterPro"/>
</dbReference>
<organism evidence="2 3">
    <name type="scientific">Peronospora matthiolae</name>
    <dbReference type="NCBI Taxonomy" id="2874970"/>
    <lineage>
        <taxon>Eukaryota</taxon>
        <taxon>Sar</taxon>
        <taxon>Stramenopiles</taxon>
        <taxon>Oomycota</taxon>
        <taxon>Peronosporomycetes</taxon>
        <taxon>Peronosporales</taxon>
        <taxon>Peronosporaceae</taxon>
        <taxon>Peronospora</taxon>
    </lineage>
</organism>
<accession>A0AAV1VAT7</accession>
<dbReference type="InterPro" id="IPR046346">
    <property type="entry name" value="Aminoacid_DH-like_N_sf"/>
</dbReference>
<comment type="caution">
    <text evidence="2">The sequence shown here is derived from an EMBL/GenBank/DDBJ whole genome shotgun (WGS) entry which is preliminary data.</text>
</comment>
<sequence>MELETERAIQQLRCESKPLEKYIYLQNLQDINEKLYYRILTQNLVELLPIVYTPTVG</sequence>
<dbReference type="PANTHER" id="PTHR23406">
    <property type="entry name" value="MALIC ENZYME-RELATED"/>
    <property type="match status" value="1"/>
</dbReference>
<dbReference type="Pfam" id="PF00390">
    <property type="entry name" value="malic"/>
    <property type="match status" value="1"/>
</dbReference>
<evidence type="ECO:0000313" key="3">
    <source>
        <dbReference type="Proteomes" id="UP001162060"/>
    </source>
</evidence>
<dbReference type="AlphaFoldDB" id="A0AAV1VAT7"/>
<dbReference type="InterPro" id="IPR012301">
    <property type="entry name" value="Malic_N_dom"/>
</dbReference>
<evidence type="ECO:0000313" key="2">
    <source>
        <dbReference type="EMBL" id="CAK7943706.1"/>
    </source>
</evidence>